<gene>
    <name evidence="1" type="ORF">SDC9_206097</name>
</gene>
<protein>
    <submittedName>
        <fullName evidence="1">Uncharacterized protein</fullName>
    </submittedName>
</protein>
<sequence>MQHKGVITARDLPVKAIYGMPELAFGRARHARIAQVLAHQRVLQVA</sequence>
<organism evidence="1">
    <name type="scientific">bioreactor metagenome</name>
    <dbReference type="NCBI Taxonomy" id="1076179"/>
    <lineage>
        <taxon>unclassified sequences</taxon>
        <taxon>metagenomes</taxon>
        <taxon>ecological metagenomes</taxon>
    </lineage>
</organism>
<name>A0A645J5I3_9ZZZZ</name>
<evidence type="ECO:0000313" key="1">
    <source>
        <dbReference type="EMBL" id="MPN58392.1"/>
    </source>
</evidence>
<reference evidence="1" key="1">
    <citation type="submission" date="2019-08" db="EMBL/GenBank/DDBJ databases">
        <authorList>
            <person name="Kucharzyk K."/>
            <person name="Murdoch R.W."/>
            <person name="Higgins S."/>
            <person name="Loffler F."/>
        </authorList>
    </citation>
    <scope>NUCLEOTIDE SEQUENCE</scope>
</reference>
<accession>A0A645J5I3</accession>
<dbReference type="AlphaFoldDB" id="A0A645J5I3"/>
<comment type="caution">
    <text evidence="1">The sequence shown here is derived from an EMBL/GenBank/DDBJ whole genome shotgun (WGS) entry which is preliminary data.</text>
</comment>
<proteinExistence type="predicted"/>
<dbReference type="EMBL" id="VSSQ01131037">
    <property type="protein sequence ID" value="MPN58392.1"/>
    <property type="molecule type" value="Genomic_DNA"/>
</dbReference>